<dbReference type="PROSITE" id="PS00108">
    <property type="entry name" value="PROTEIN_KINASE_ST"/>
    <property type="match status" value="1"/>
</dbReference>
<dbReference type="Gene3D" id="1.10.510.10">
    <property type="entry name" value="Transferase(Phosphotransferase) domain 1"/>
    <property type="match status" value="1"/>
</dbReference>
<evidence type="ECO:0000256" key="4">
    <source>
        <dbReference type="ARBA" id="ARBA00022777"/>
    </source>
</evidence>
<accession>A0AA39FG65</accession>
<dbReference type="PROSITE" id="PS50011">
    <property type="entry name" value="PROTEIN_KINASE_DOM"/>
    <property type="match status" value="1"/>
</dbReference>
<evidence type="ECO:0000256" key="2">
    <source>
        <dbReference type="ARBA" id="ARBA00022679"/>
    </source>
</evidence>
<protein>
    <recommendedName>
        <fullName evidence="7">Protein kinase domain-containing protein</fullName>
    </recommendedName>
</protein>
<dbReference type="AlphaFoldDB" id="A0AA39FG65"/>
<dbReference type="InterPro" id="IPR011009">
    <property type="entry name" value="Kinase-like_dom_sf"/>
</dbReference>
<dbReference type="Pfam" id="PF00069">
    <property type="entry name" value="Pkinase"/>
    <property type="match status" value="1"/>
</dbReference>
<dbReference type="FunFam" id="1.10.510.10:FF:000624">
    <property type="entry name" value="Mitogen-activated protein kinase"/>
    <property type="match status" value="1"/>
</dbReference>
<dbReference type="Gene3D" id="3.30.200.20">
    <property type="entry name" value="Phosphorylase Kinase, domain 1"/>
    <property type="match status" value="1"/>
</dbReference>
<comment type="caution">
    <text evidence="8">The sequence shown here is derived from an EMBL/GenBank/DDBJ whole genome shotgun (WGS) entry which is preliminary data.</text>
</comment>
<keyword evidence="5 6" id="KW-0067">ATP-binding</keyword>
<name>A0AA39FG65_MICHY</name>
<keyword evidence="9" id="KW-1185">Reference proteome</keyword>
<evidence type="ECO:0000259" key="7">
    <source>
        <dbReference type="PROSITE" id="PS50011"/>
    </source>
</evidence>
<reference evidence="8" key="2">
    <citation type="submission" date="2023-03" db="EMBL/GenBank/DDBJ databases">
        <authorList>
            <person name="Inwood S.N."/>
            <person name="Skelly J.G."/>
            <person name="Guhlin J."/>
            <person name="Harrop T.W.R."/>
            <person name="Goldson S.G."/>
            <person name="Dearden P.K."/>
        </authorList>
    </citation>
    <scope>NUCLEOTIDE SEQUENCE</scope>
    <source>
        <strain evidence="8">Lincoln</strain>
        <tissue evidence="8">Whole body</tissue>
    </source>
</reference>
<dbReference type="SUPFAM" id="SSF56112">
    <property type="entry name" value="Protein kinase-like (PK-like)"/>
    <property type="match status" value="1"/>
</dbReference>
<dbReference type="InterPro" id="IPR000719">
    <property type="entry name" value="Prot_kinase_dom"/>
</dbReference>
<evidence type="ECO:0000313" key="8">
    <source>
        <dbReference type="EMBL" id="KAK0168992.1"/>
    </source>
</evidence>
<evidence type="ECO:0000256" key="1">
    <source>
        <dbReference type="ARBA" id="ARBA00022527"/>
    </source>
</evidence>
<dbReference type="InterPro" id="IPR008271">
    <property type="entry name" value="Ser/Thr_kinase_AS"/>
</dbReference>
<keyword evidence="1" id="KW-0723">Serine/threonine-protein kinase</keyword>
<dbReference type="InterPro" id="IPR050117">
    <property type="entry name" value="MAPK"/>
</dbReference>
<dbReference type="SMART" id="SM00220">
    <property type="entry name" value="S_TKc"/>
    <property type="match status" value="1"/>
</dbReference>
<dbReference type="GO" id="GO:0004674">
    <property type="term" value="F:protein serine/threonine kinase activity"/>
    <property type="evidence" value="ECO:0007669"/>
    <property type="project" value="UniProtKB-KW"/>
</dbReference>
<feature type="binding site" evidence="6">
    <location>
        <position position="38"/>
    </location>
    <ligand>
        <name>ATP</name>
        <dbReference type="ChEBI" id="CHEBI:30616"/>
    </ligand>
</feature>
<dbReference type="PANTHER" id="PTHR24055">
    <property type="entry name" value="MITOGEN-ACTIVATED PROTEIN KINASE"/>
    <property type="match status" value="1"/>
</dbReference>
<keyword evidence="4" id="KW-0418">Kinase</keyword>
<dbReference type="InterPro" id="IPR017441">
    <property type="entry name" value="Protein_kinase_ATP_BS"/>
</dbReference>
<feature type="domain" description="Protein kinase" evidence="7">
    <location>
        <begin position="9"/>
        <end position="293"/>
    </location>
</feature>
<dbReference type="GO" id="GO:0005524">
    <property type="term" value="F:ATP binding"/>
    <property type="evidence" value="ECO:0007669"/>
    <property type="project" value="UniProtKB-UniRule"/>
</dbReference>
<dbReference type="EMBL" id="JAQQBR010001831">
    <property type="protein sequence ID" value="KAK0168992.1"/>
    <property type="molecule type" value="Genomic_DNA"/>
</dbReference>
<proteinExistence type="predicted"/>
<evidence type="ECO:0000256" key="5">
    <source>
        <dbReference type="ARBA" id="ARBA00022840"/>
    </source>
</evidence>
<evidence type="ECO:0000313" key="9">
    <source>
        <dbReference type="Proteomes" id="UP001168972"/>
    </source>
</evidence>
<gene>
    <name evidence="8" type="ORF">PV327_002746</name>
</gene>
<organism evidence="8 9">
    <name type="scientific">Microctonus hyperodae</name>
    <name type="common">Parasitoid wasp</name>
    <dbReference type="NCBI Taxonomy" id="165561"/>
    <lineage>
        <taxon>Eukaryota</taxon>
        <taxon>Metazoa</taxon>
        <taxon>Ecdysozoa</taxon>
        <taxon>Arthropoda</taxon>
        <taxon>Hexapoda</taxon>
        <taxon>Insecta</taxon>
        <taxon>Pterygota</taxon>
        <taxon>Neoptera</taxon>
        <taxon>Endopterygota</taxon>
        <taxon>Hymenoptera</taxon>
        <taxon>Apocrita</taxon>
        <taxon>Ichneumonoidea</taxon>
        <taxon>Braconidae</taxon>
        <taxon>Euphorinae</taxon>
        <taxon>Microctonus</taxon>
    </lineage>
</organism>
<keyword evidence="2" id="KW-0808">Transferase</keyword>
<dbReference type="PROSITE" id="PS00107">
    <property type="entry name" value="PROTEIN_KINASE_ATP"/>
    <property type="match status" value="1"/>
</dbReference>
<sequence length="586" mass="67327">MSTSFLKKYKVIQRVGEGSFSQVLKCQDRITGLFYAGKRLKRIYKSISEIMESPEIIVMRKISRHPNILYMIEFHYDPLPGKVTLIFELMDMSLYDLVKNRKGRIIPEQKVKMYLYQLLKGLEHLHKHGVFHRDIKPENILVKDDVVKLADLGSIRGIYSRPPYTEYISTRWYRSPECLLTTGYYGPKMDVWALGCVFYELLTLKPLFPGCNEVDQITKIYTVLGTPHAKLIDKFQRHKSKNCEYVFPNKGGTGFNNLLPHVTEMGKELLKLMLVYDPESRSNVKKLLEHRYLNSFQQNSNLRQSSSIILSSVSQDSCQWRNNPVLLSYITSEKRRICKPSSIHRSKIMDDTSTKAPRIVASSPINTRLNFTINPSGVKMIFPNKGDSTMVHIHESKHTTHKSWRTNGHSMKIERHINESMKTNTNFSTKLPTIKYIGVKTSKETGDVTQKKFSNRLQVPFSSQQNLRTNNFYPTFKHDIQDSKIHIDKNCFTFLPQIIQKSEHYRPTAMINASAPQQITTQVDGGKRKTRLATINEAQMGVPHTTSSNIKSPAKKIAKHETTTKSLGKLVSTKKVAAPTRRLRGK</sequence>
<evidence type="ECO:0000256" key="3">
    <source>
        <dbReference type="ARBA" id="ARBA00022741"/>
    </source>
</evidence>
<keyword evidence="3 6" id="KW-0547">Nucleotide-binding</keyword>
<reference evidence="8" key="1">
    <citation type="journal article" date="2023" name="bioRxiv">
        <title>Scaffold-level genome assemblies of two parasitoid biocontrol wasps reveal the parthenogenesis mechanism and an associated novel virus.</title>
        <authorList>
            <person name="Inwood S."/>
            <person name="Skelly J."/>
            <person name="Guhlin J."/>
            <person name="Harrop T."/>
            <person name="Goldson S."/>
            <person name="Dearden P."/>
        </authorList>
    </citation>
    <scope>NUCLEOTIDE SEQUENCE</scope>
    <source>
        <strain evidence="8">Lincoln</strain>
        <tissue evidence="8">Whole body</tissue>
    </source>
</reference>
<evidence type="ECO:0000256" key="6">
    <source>
        <dbReference type="PROSITE-ProRule" id="PRU10141"/>
    </source>
</evidence>
<dbReference type="Proteomes" id="UP001168972">
    <property type="component" value="Unassembled WGS sequence"/>
</dbReference>